<evidence type="ECO:0000259" key="3">
    <source>
        <dbReference type="Pfam" id="PF07992"/>
    </source>
</evidence>
<dbReference type="InterPro" id="IPR036010">
    <property type="entry name" value="2Fe-2S_ferredoxin-like_sf"/>
</dbReference>
<protein>
    <recommendedName>
        <fullName evidence="6">FAD-dependent oxidoreductase</fullName>
    </recommendedName>
</protein>
<evidence type="ECO:0000313" key="4">
    <source>
        <dbReference type="EMBL" id="PWS37320.1"/>
    </source>
</evidence>
<dbReference type="GO" id="GO:0051536">
    <property type="term" value="F:iron-sulfur cluster binding"/>
    <property type="evidence" value="ECO:0007669"/>
    <property type="project" value="InterPro"/>
</dbReference>
<dbReference type="Gene3D" id="1.10.10.1100">
    <property type="entry name" value="BFD-like [2Fe-2S]-binding domain"/>
    <property type="match status" value="1"/>
</dbReference>
<dbReference type="AlphaFoldDB" id="A0A317FE30"/>
<keyword evidence="1" id="KW-0560">Oxidoreductase</keyword>
<dbReference type="Proteomes" id="UP000245765">
    <property type="component" value="Unassembled WGS sequence"/>
</dbReference>
<dbReference type="InterPro" id="IPR051691">
    <property type="entry name" value="Metab_Enz_Cyan_OpOx_G3PDH"/>
</dbReference>
<dbReference type="GO" id="GO:0016491">
    <property type="term" value="F:oxidoreductase activity"/>
    <property type="evidence" value="ECO:0007669"/>
    <property type="project" value="UniProtKB-KW"/>
</dbReference>
<dbReference type="InterPro" id="IPR017224">
    <property type="entry name" value="Opine_Oxase_asu/HCN_bsu"/>
</dbReference>
<feature type="domain" description="BFD-like [2Fe-2S]-binding" evidence="2">
    <location>
        <begin position="489"/>
        <end position="536"/>
    </location>
</feature>
<dbReference type="Pfam" id="PF04324">
    <property type="entry name" value="Fer2_BFD"/>
    <property type="match status" value="1"/>
</dbReference>
<dbReference type="PRINTS" id="PR00411">
    <property type="entry name" value="PNDRDTASEI"/>
</dbReference>
<dbReference type="PANTHER" id="PTHR42949:SF3">
    <property type="entry name" value="ANAEROBIC GLYCEROL-3-PHOSPHATE DEHYDROGENASE SUBUNIT B"/>
    <property type="match status" value="1"/>
</dbReference>
<dbReference type="PRINTS" id="PR00368">
    <property type="entry name" value="FADPNR"/>
</dbReference>
<comment type="caution">
    <text evidence="4">The sequence shown here is derived from an EMBL/GenBank/DDBJ whole genome shotgun (WGS) entry which is preliminary data.</text>
</comment>
<reference evidence="5" key="1">
    <citation type="submission" date="2018-05" db="EMBL/GenBank/DDBJ databases">
        <authorList>
            <person name="Du Z."/>
            <person name="Wang X."/>
        </authorList>
    </citation>
    <scope>NUCLEOTIDE SEQUENCE [LARGE SCALE GENOMIC DNA]</scope>
    <source>
        <strain evidence="5">CQN31</strain>
    </source>
</reference>
<gene>
    <name evidence="4" type="ORF">DFH01_10750</name>
</gene>
<dbReference type="RefSeq" id="WP_109870428.1">
    <property type="nucleotide sequence ID" value="NZ_QGNA01000002.1"/>
</dbReference>
<dbReference type="PANTHER" id="PTHR42949">
    <property type="entry name" value="ANAEROBIC GLYCEROL-3-PHOSPHATE DEHYDROGENASE SUBUNIT B"/>
    <property type="match status" value="1"/>
</dbReference>
<dbReference type="InterPro" id="IPR023753">
    <property type="entry name" value="FAD/NAD-binding_dom"/>
</dbReference>
<dbReference type="InterPro" id="IPR007419">
    <property type="entry name" value="BFD-like_2Fe2S-bd_dom"/>
</dbReference>
<proteinExistence type="predicted"/>
<dbReference type="SUPFAM" id="SSF54292">
    <property type="entry name" value="2Fe-2S ferredoxin-like"/>
    <property type="match status" value="1"/>
</dbReference>
<dbReference type="OrthoDB" id="9801699at2"/>
<dbReference type="InterPro" id="IPR036188">
    <property type="entry name" value="FAD/NAD-bd_sf"/>
</dbReference>
<dbReference type="InterPro" id="IPR042204">
    <property type="entry name" value="2Fe-2S-bd_N"/>
</dbReference>
<evidence type="ECO:0008006" key="6">
    <source>
        <dbReference type="Google" id="ProtNLM"/>
    </source>
</evidence>
<dbReference type="SUPFAM" id="SSF51905">
    <property type="entry name" value="FAD/NAD(P)-binding domain"/>
    <property type="match status" value="1"/>
</dbReference>
<feature type="domain" description="FAD/NAD(P)-binding" evidence="3">
    <location>
        <begin position="115"/>
        <end position="432"/>
    </location>
</feature>
<dbReference type="PIRSF" id="PIRSF037495">
    <property type="entry name" value="Opine_OX_OoxA/HcnB"/>
    <property type="match status" value="1"/>
</dbReference>
<dbReference type="Pfam" id="PF13510">
    <property type="entry name" value="Fer2_4"/>
    <property type="match status" value="1"/>
</dbReference>
<dbReference type="Gene3D" id="3.10.20.440">
    <property type="entry name" value="2Fe-2S iron-sulphur cluster binding domain, sarcosine oxidase, alpha subunit, N-terminal domain"/>
    <property type="match status" value="1"/>
</dbReference>
<organism evidence="4 5">
    <name type="scientific">Falsiroseomonas bella</name>
    <dbReference type="NCBI Taxonomy" id="2184016"/>
    <lineage>
        <taxon>Bacteria</taxon>
        <taxon>Pseudomonadati</taxon>
        <taxon>Pseudomonadota</taxon>
        <taxon>Alphaproteobacteria</taxon>
        <taxon>Acetobacterales</taxon>
        <taxon>Roseomonadaceae</taxon>
        <taxon>Falsiroseomonas</taxon>
    </lineage>
</organism>
<keyword evidence="5" id="KW-1185">Reference proteome</keyword>
<accession>A0A317FE30</accession>
<evidence type="ECO:0000313" key="5">
    <source>
        <dbReference type="Proteomes" id="UP000245765"/>
    </source>
</evidence>
<dbReference type="EMBL" id="QGNA01000002">
    <property type="protein sequence ID" value="PWS37320.1"/>
    <property type="molecule type" value="Genomic_DNA"/>
</dbReference>
<evidence type="ECO:0000259" key="2">
    <source>
        <dbReference type="Pfam" id="PF04324"/>
    </source>
</evidence>
<evidence type="ECO:0000256" key="1">
    <source>
        <dbReference type="ARBA" id="ARBA00023002"/>
    </source>
</evidence>
<dbReference type="InterPro" id="IPR041854">
    <property type="entry name" value="BFD-like_2Fe2S-bd_dom_sf"/>
</dbReference>
<sequence>MRIAGRGTAPQGAPVAFSFEGEAIAGYDGETVAAALTAAGRRAFRHAAQGGMRGLWCGMGVCQECLVTVDGRPNRRACMTTLRAGMCVTTQVAHPIPCAEPSPAPAPGAATQCEILVIGAGPAGQHATLAARAAGAQVTLVDERGSLGGQYFKPLAKAHRHVAPPDAQMRAGLELAARTRASGAEVLAGATVWSAVAPDAVALTMPDGGTRFLAPRRVILATGAHERAVPFPGWTLPGAMTTGAGQTLVRSWRVAPGRRVLVAGNGPLNLQLVVELLEAGIEVVALAESAPAPRDAAALLAMAATAPDLLARGLRDRLRLLAARVPVLHRHVVLRAEGQDSLARVTLARIDAEGRPVAGSERVFEADALCCGYGFQPQGELARALGCAQHWDAARRMLVTQRDADGRSSLSEIFVVGDGAGLGGARVAATEGHIAGATAAADLGHAPDRAALDGARRELDRARRFQAALWQLYRAPDPGWDLAAPDTPVCRCEGVTRGALEAAIAAAPDPGAAKRATRCGMGRCQGRYCGPLLAAAVAEAQGATPSEDVFLAPRAPARPVALRDIAQAADAGR</sequence>
<dbReference type="Pfam" id="PF07992">
    <property type="entry name" value="Pyr_redox_2"/>
    <property type="match status" value="1"/>
</dbReference>
<dbReference type="Gene3D" id="3.50.50.60">
    <property type="entry name" value="FAD/NAD(P)-binding domain"/>
    <property type="match status" value="2"/>
</dbReference>
<dbReference type="CDD" id="cd19946">
    <property type="entry name" value="GlpA-like_Fer2_BFD-like"/>
    <property type="match status" value="1"/>
</dbReference>
<name>A0A317FE30_9PROT</name>